<feature type="region of interest" description="Disordered" evidence="1">
    <location>
        <begin position="273"/>
        <end position="334"/>
    </location>
</feature>
<feature type="region of interest" description="Disordered" evidence="1">
    <location>
        <begin position="1"/>
        <end position="194"/>
    </location>
</feature>
<name>A0A9W9AYD3_9AGAR</name>
<feature type="compositionally biased region" description="Low complexity" evidence="1">
    <location>
        <begin position="1"/>
        <end position="16"/>
    </location>
</feature>
<accession>A0A9W9AYD3</accession>
<feature type="compositionally biased region" description="Polar residues" evidence="1">
    <location>
        <begin position="88"/>
        <end position="97"/>
    </location>
</feature>
<organism evidence="2 3">
    <name type="scientific">Lentinula lateritia</name>
    <dbReference type="NCBI Taxonomy" id="40482"/>
    <lineage>
        <taxon>Eukaryota</taxon>
        <taxon>Fungi</taxon>
        <taxon>Dikarya</taxon>
        <taxon>Basidiomycota</taxon>
        <taxon>Agaricomycotina</taxon>
        <taxon>Agaricomycetes</taxon>
        <taxon>Agaricomycetidae</taxon>
        <taxon>Agaricales</taxon>
        <taxon>Marasmiineae</taxon>
        <taxon>Omphalotaceae</taxon>
        <taxon>Lentinula</taxon>
    </lineage>
</organism>
<feature type="compositionally biased region" description="Basic and acidic residues" evidence="1">
    <location>
        <begin position="40"/>
        <end position="57"/>
    </location>
</feature>
<evidence type="ECO:0000256" key="1">
    <source>
        <dbReference type="SAM" id="MobiDB-lite"/>
    </source>
</evidence>
<reference evidence="2" key="2">
    <citation type="journal article" date="2023" name="Proc. Natl. Acad. Sci. U.S.A.">
        <title>A global phylogenomic analysis of the shiitake genus Lentinula.</title>
        <authorList>
            <person name="Sierra-Patev S."/>
            <person name="Min B."/>
            <person name="Naranjo-Ortiz M."/>
            <person name="Looney B."/>
            <person name="Konkel Z."/>
            <person name="Slot J.C."/>
            <person name="Sakamoto Y."/>
            <person name="Steenwyk J.L."/>
            <person name="Rokas A."/>
            <person name="Carro J."/>
            <person name="Camarero S."/>
            <person name="Ferreira P."/>
            <person name="Molpeceres G."/>
            <person name="Ruiz-Duenas F.J."/>
            <person name="Serrano A."/>
            <person name="Henrissat B."/>
            <person name="Drula E."/>
            <person name="Hughes K.W."/>
            <person name="Mata J.L."/>
            <person name="Ishikawa N.K."/>
            <person name="Vargas-Isla R."/>
            <person name="Ushijima S."/>
            <person name="Smith C.A."/>
            <person name="Donoghue J."/>
            <person name="Ahrendt S."/>
            <person name="Andreopoulos W."/>
            <person name="He G."/>
            <person name="LaButti K."/>
            <person name="Lipzen A."/>
            <person name="Ng V."/>
            <person name="Riley R."/>
            <person name="Sandor L."/>
            <person name="Barry K."/>
            <person name="Martinez A.T."/>
            <person name="Xiao Y."/>
            <person name="Gibbons J.G."/>
            <person name="Terashima K."/>
            <person name="Grigoriev I.V."/>
            <person name="Hibbett D."/>
        </authorList>
    </citation>
    <scope>NUCLEOTIDE SEQUENCE</scope>
    <source>
        <strain evidence="2">Sp2 HRB7682 ss15</strain>
    </source>
</reference>
<dbReference type="AlphaFoldDB" id="A0A9W9AYD3"/>
<comment type="caution">
    <text evidence="2">The sequence shown here is derived from an EMBL/GenBank/DDBJ whole genome shotgun (WGS) entry which is preliminary data.</text>
</comment>
<proteinExistence type="predicted"/>
<dbReference type="Proteomes" id="UP001150238">
    <property type="component" value="Unassembled WGS sequence"/>
</dbReference>
<feature type="compositionally biased region" description="Pro residues" evidence="1">
    <location>
        <begin position="118"/>
        <end position="133"/>
    </location>
</feature>
<feature type="compositionally biased region" description="Polar residues" evidence="1">
    <location>
        <begin position="26"/>
        <end position="39"/>
    </location>
</feature>
<evidence type="ECO:0000313" key="3">
    <source>
        <dbReference type="Proteomes" id="UP001150238"/>
    </source>
</evidence>
<reference evidence="2" key="1">
    <citation type="submission" date="2022-08" db="EMBL/GenBank/DDBJ databases">
        <authorList>
            <consortium name="DOE Joint Genome Institute"/>
            <person name="Min B."/>
            <person name="Riley R."/>
            <person name="Sierra-Patev S."/>
            <person name="Naranjo-Ortiz M."/>
            <person name="Looney B."/>
            <person name="Konkel Z."/>
            <person name="Slot J.C."/>
            <person name="Sakamoto Y."/>
            <person name="Steenwyk J.L."/>
            <person name="Rokas A."/>
            <person name="Carro J."/>
            <person name="Camarero S."/>
            <person name="Ferreira P."/>
            <person name="Molpeceres G."/>
            <person name="Ruiz-Duenas F.J."/>
            <person name="Serrano A."/>
            <person name="Henrissat B."/>
            <person name="Drula E."/>
            <person name="Hughes K.W."/>
            <person name="Mata J.L."/>
            <person name="Ishikawa N.K."/>
            <person name="Vargas-Isla R."/>
            <person name="Ushijima S."/>
            <person name="Smith C.A."/>
            <person name="Ahrendt S."/>
            <person name="Andreopoulos W."/>
            <person name="He G."/>
            <person name="Labutti K."/>
            <person name="Lipzen A."/>
            <person name="Ng V."/>
            <person name="Sandor L."/>
            <person name="Barry K."/>
            <person name="Martinez A.T."/>
            <person name="Xiao Y."/>
            <person name="Gibbons J.G."/>
            <person name="Terashima K."/>
            <person name="Hibbett D.S."/>
            <person name="Grigoriev I.V."/>
        </authorList>
    </citation>
    <scope>NUCLEOTIDE SEQUENCE</scope>
    <source>
        <strain evidence="2">Sp2 HRB7682 ss15</strain>
    </source>
</reference>
<sequence length="334" mass="37194">MSSPQQNTNQAQAPTGTTPPPMDQPFHSQYNHSQVGNQYDSDHEWFSTGHLHQEQNRHSQYNSAYYLSHPELPPPGLGHHSNGHGRILNQQATSSPPNFELPDHFGNTLHQNQSTTPYQPPPDPRPLSPPLPTPAELVVKAQKKAVDPKIDRKPEVKAEKKKRQRALPKNDESDSGGSGNEARPKKKGGRTKGALTYGDEECRELKGWEAVVSTYNKWARKNGYPERERRPLANKFNSLVTIAKMKPTGDAERRQMYAEALMAEDSLNEKAAIGDVQDDVVEISSNDDDDDDNPQMKTAKGTKKEPGTVLTKVYKTEAPPESGYCCTRPNQLIS</sequence>
<gene>
    <name evidence="2" type="ORF">C8J55DRAFT_484927</name>
</gene>
<protein>
    <submittedName>
        <fullName evidence="2">Uncharacterized protein</fullName>
    </submittedName>
</protein>
<feature type="compositionally biased region" description="Basic and acidic residues" evidence="1">
    <location>
        <begin position="144"/>
        <end position="158"/>
    </location>
</feature>
<evidence type="ECO:0000313" key="2">
    <source>
        <dbReference type="EMBL" id="KAJ4493510.1"/>
    </source>
</evidence>
<feature type="compositionally biased region" description="Acidic residues" evidence="1">
    <location>
        <begin position="276"/>
        <end position="293"/>
    </location>
</feature>
<dbReference type="EMBL" id="JANVFS010000003">
    <property type="protein sequence ID" value="KAJ4493510.1"/>
    <property type="molecule type" value="Genomic_DNA"/>
</dbReference>